<dbReference type="EMBL" id="CP042306">
    <property type="protein sequence ID" value="QDZ09067.1"/>
    <property type="molecule type" value="Genomic_DNA"/>
</dbReference>
<sequence length="242" mass="26490">MALVMAVTIIAGFSLQLAAGRSTFRSPPLVHAHAIVFMGWWVIYLLQNVFVTRGSMTLHRKLGWIAVMWTVPMVFLGCAVTVAMVRAGHVPFIFRPLQFLIFDPMTVFTFVGLTAAAVVMRRRTEWHRRLHYCGMSMLLGPAFGRLLPMPLLVPWGWEAAFAACLIFPVIGMIADRRRTGTVHPAWSRGVAVMIASFIVTEAITYSPVGSAIYTAVTAGSPGAEVPPLDFPPPPTGPLITGR</sequence>
<gene>
    <name evidence="2" type="ORF">FPZ24_06040</name>
</gene>
<dbReference type="OrthoDB" id="648493at2"/>
<accession>A0A5B8LLH3</accession>
<keyword evidence="1" id="KW-0472">Membrane</keyword>
<proteinExistence type="predicted"/>
<evidence type="ECO:0000313" key="3">
    <source>
        <dbReference type="Proteomes" id="UP000315673"/>
    </source>
</evidence>
<organism evidence="2 3">
    <name type="scientific">Sphingomonas panacisoli</name>
    <dbReference type="NCBI Taxonomy" id="1813879"/>
    <lineage>
        <taxon>Bacteria</taxon>
        <taxon>Pseudomonadati</taxon>
        <taxon>Pseudomonadota</taxon>
        <taxon>Alphaproteobacteria</taxon>
        <taxon>Sphingomonadales</taxon>
        <taxon>Sphingomonadaceae</taxon>
        <taxon>Sphingomonas</taxon>
    </lineage>
</organism>
<evidence type="ECO:0000256" key="1">
    <source>
        <dbReference type="SAM" id="Phobius"/>
    </source>
</evidence>
<evidence type="ECO:0000313" key="2">
    <source>
        <dbReference type="EMBL" id="QDZ09067.1"/>
    </source>
</evidence>
<reference evidence="2 3" key="1">
    <citation type="submission" date="2019-07" db="EMBL/GenBank/DDBJ databases">
        <title>Full genome sequence of Sphingomonas sp. 4R-6-7(HKS19).</title>
        <authorList>
            <person name="Im W.-T."/>
        </authorList>
    </citation>
    <scope>NUCLEOTIDE SEQUENCE [LARGE SCALE GENOMIC DNA]</scope>
    <source>
        <strain evidence="2 3">HKS19</strain>
    </source>
</reference>
<feature type="transmembrane region" description="Helical" evidence="1">
    <location>
        <begin position="155"/>
        <end position="174"/>
    </location>
</feature>
<feature type="transmembrane region" description="Helical" evidence="1">
    <location>
        <begin position="186"/>
        <end position="205"/>
    </location>
</feature>
<dbReference type="Proteomes" id="UP000315673">
    <property type="component" value="Chromosome"/>
</dbReference>
<dbReference type="KEGG" id="spai:FPZ24_06040"/>
<name>A0A5B8LLH3_9SPHN</name>
<feature type="transmembrane region" description="Helical" evidence="1">
    <location>
        <begin position="97"/>
        <end position="118"/>
    </location>
</feature>
<feature type="transmembrane region" description="Helical" evidence="1">
    <location>
        <begin position="130"/>
        <end position="149"/>
    </location>
</feature>
<feature type="transmembrane region" description="Helical" evidence="1">
    <location>
        <begin position="62"/>
        <end position="85"/>
    </location>
</feature>
<keyword evidence="1" id="KW-1133">Transmembrane helix</keyword>
<protein>
    <submittedName>
        <fullName evidence="2">Uncharacterized protein</fullName>
    </submittedName>
</protein>
<feature type="transmembrane region" description="Helical" evidence="1">
    <location>
        <begin position="30"/>
        <end position="50"/>
    </location>
</feature>
<dbReference type="AlphaFoldDB" id="A0A5B8LLH3"/>
<keyword evidence="3" id="KW-1185">Reference proteome</keyword>
<keyword evidence="1" id="KW-0812">Transmembrane</keyword>